<dbReference type="InterPro" id="IPR003108">
    <property type="entry name" value="GAR_dom"/>
</dbReference>
<reference evidence="6" key="1">
    <citation type="journal article" date="2016" name="Mol. Ecol. Resour.">
        <title>Evaluation of the impact of RNA preservation methods of spiders for de novo transcriptome assembly.</title>
        <authorList>
            <person name="Kono N."/>
            <person name="Nakamura H."/>
            <person name="Ito Y."/>
            <person name="Tomita M."/>
            <person name="Arakawa K."/>
        </authorList>
    </citation>
    <scope>NUCLEOTIDE SEQUENCE</scope>
    <source>
        <tissue evidence="6">Whole body</tissue>
    </source>
</reference>
<feature type="region of interest" description="Disordered" evidence="4">
    <location>
        <begin position="45"/>
        <end position="159"/>
    </location>
</feature>
<feature type="region of interest" description="Disordered" evidence="4">
    <location>
        <begin position="196"/>
        <end position="364"/>
    </location>
</feature>
<evidence type="ECO:0000256" key="4">
    <source>
        <dbReference type="SAM" id="MobiDB-lite"/>
    </source>
</evidence>
<feature type="compositionally biased region" description="Polar residues" evidence="4">
    <location>
        <begin position="234"/>
        <end position="246"/>
    </location>
</feature>
<organism evidence="6">
    <name type="scientific">Parasteatoda tepidariorum</name>
    <name type="common">Common house spider</name>
    <name type="synonym">Achaearanea tepidariorum</name>
    <dbReference type="NCBI Taxonomy" id="114398"/>
    <lineage>
        <taxon>Eukaryota</taxon>
        <taxon>Metazoa</taxon>
        <taxon>Ecdysozoa</taxon>
        <taxon>Arthropoda</taxon>
        <taxon>Chelicerata</taxon>
        <taxon>Arachnida</taxon>
        <taxon>Araneae</taxon>
        <taxon>Araneomorphae</taxon>
        <taxon>Entelegynae</taxon>
        <taxon>Araneoidea</taxon>
        <taxon>Theridiidae</taxon>
        <taxon>Parasteatoda</taxon>
    </lineage>
</organism>
<feature type="compositionally biased region" description="Low complexity" evidence="4">
    <location>
        <begin position="52"/>
        <end position="66"/>
    </location>
</feature>
<name>A0A2L2Y6K4_PARTP</name>
<dbReference type="EMBL" id="IAAA01017301">
    <property type="protein sequence ID" value="LAA03772.1"/>
    <property type="molecule type" value="mRNA"/>
</dbReference>
<dbReference type="GO" id="GO:0008017">
    <property type="term" value="F:microtubule binding"/>
    <property type="evidence" value="ECO:0007669"/>
    <property type="project" value="InterPro"/>
</dbReference>
<sequence length="466" mass="52201">MVRVGGGWDTLEHYLDKHDPCRCKAGHRLATSAKLTMLQGKSSIPSMHVTYNRPPQAPSSNPSSPQNHRRSLSYMSPTTARKSFHQSSSPPTSGRPLPPTICSDDSSNSSLQDTLEGRSSNKPPSRRVSRDGGVTSSDDEGSDEESYKRASRRRPERRELVFKDTVPSSWKYSPGIPRKEYQQQQQPVTVAFGTGHQRKLSDGYGSRLPALTPRNENKQPPKVVKVSPRPHYPSNWSEPRSQSSEDLFQLPASGPAQPRGLVFHSRGPSPVNIKGRNNISERLPAEIGFRRNDPKRHSSPRISTRPDAKMRISPPKFLPAKSPQTPLQNARNIPQNSSPNRRMFWSPERQAPSKSLLHRKNSAPTSEKIASPVLEKLLQNSDLCTDKNFLMKIEQLITEFEAKTKLDDSNDDFSSVQYNSLPTHLGDQTDSKLNNFHARKSPLENNNNSKSPSKIPVPTWYSKCHS</sequence>
<dbReference type="Pfam" id="PF02187">
    <property type="entry name" value="GAS2"/>
    <property type="match status" value="1"/>
</dbReference>
<feature type="domain" description="GAR" evidence="5">
    <location>
        <begin position="1"/>
        <end position="22"/>
    </location>
</feature>
<feature type="region of interest" description="Disordered" evidence="4">
    <location>
        <begin position="419"/>
        <end position="466"/>
    </location>
</feature>
<dbReference type="GO" id="GO:0051015">
    <property type="term" value="F:actin filament binding"/>
    <property type="evidence" value="ECO:0007669"/>
    <property type="project" value="TreeGrafter"/>
</dbReference>
<feature type="compositionally biased region" description="Polar residues" evidence="4">
    <location>
        <begin position="419"/>
        <end position="434"/>
    </location>
</feature>
<feature type="compositionally biased region" description="Polar residues" evidence="4">
    <location>
        <begin position="322"/>
        <end position="340"/>
    </location>
</feature>
<keyword evidence="2" id="KW-0963">Cytoplasm</keyword>
<dbReference type="GO" id="GO:0005884">
    <property type="term" value="C:actin filament"/>
    <property type="evidence" value="ECO:0007669"/>
    <property type="project" value="TreeGrafter"/>
</dbReference>
<dbReference type="GO" id="GO:0051764">
    <property type="term" value="P:actin crosslink formation"/>
    <property type="evidence" value="ECO:0007669"/>
    <property type="project" value="TreeGrafter"/>
</dbReference>
<evidence type="ECO:0000259" key="5">
    <source>
        <dbReference type="PROSITE" id="PS51460"/>
    </source>
</evidence>
<keyword evidence="3" id="KW-0206">Cytoskeleton</keyword>
<feature type="compositionally biased region" description="Polar residues" evidence="4">
    <location>
        <begin position="73"/>
        <end position="92"/>
    </location>
</feature>
<proteinExistence type="evidence at transcript level"/>
<accession>A0A2L2Y6K4</accession>
<feature type="compositionally biased region" description="Polar residues" evidence="4">
    <location>
        <begin position="103"/>
        <end position="123"/>
    </location>
</feature>
<evidence type="ECO:0000256" key="2">
    <source>
        <dbReference type="ARBA" id="ARBA00022490"/>
    </source>
</evidence>
<dbReference type="EMBL" id="IAAA01017300">
    <property type="protein sequence ID" value="LAA03770.1"/>
    <property type="molecule type" value="mRNA"/>
</dbReference>
<feature type="compositionally biased region" description="Low complexity" evidence="4">
    <location>
        <begin position="443"/>
        <end position="458"/>
    </location>
</feature>
<dbReference type="GO" id="GO:0008093">
    <property type="term" value="F:cytoskeletal anchor activity"/>
    <property type="evidence" value="ECO:0007669"/>
    <property type="project" value="TreeGrafter"/>
</dbReference>
<dbReference type="AlphaFoldDB" id="A0A2L2Y6K4"/>
<dbReference type="EMBL" id="IAAA01017299">
    <property type="protein sequence ID" value="LAA03768.1"/>
    <property type="molecule type" value="mRNA"/>
</dbReference>
<evidence type="ECO:0000256" key="3">
    <source>
        <dbReference type="ARBA" id="ARBA00023212"/>
    </source>
</evidence>
<dbReference type="PANTHER" id="PTHR46756:SF18">
    <property type="entry name" value="GAS2-LIKE PROTEIN PICKLED EGGS"/>
    <property type="match status" value="1"/>
</dbReference>
<dbReference type="PROSITE" id="PS51460">
    <property type="entry name" value="GAR"/>
    <property type="match status" value="1"/>
</dbReference>
<dbReference type="PANTHER" id="PTHR46756">
    <property type="entry name" value="TRANSGELIN"/>
    <property type="match status" value="1"/>
</dbReference>
<dbReference type="OrthoDB" id="2250192at2759"/>
<comment type="subcellular location">
    <subcellularLocation>
        <location evidence="1">Cytoplasm</location>
        <location evidence="1">Cytoskeleton</location>
    </subcellularLocation>
</comment>
<evidence type="ECO:0000256" key="1">
    <source>
        <dbReference type="ARBA" id="ARBA00004245"/>
    </source>
</evidence>
<dbReference type="SUPFAM" id="SSF143575">
    <property type="entry name" value="GAS2 domain-like"/>
    <property type="match status" value="1"/>
</dbReference>
<protein>
    <submittedName>
        <fullName evidence="6">GAS2-like protein 1</fullName>
    </submittedName>
</protein>
<dbReference type="EMBL" id="IAAA01017298">
    <property type="protein sequence ID" value="LAA03767.1"/>
    <property type="molecule type" value="mRNA"/>
</dbReference>
<evidence type="ECO:0000313" key="6">
    <source>
        <dbReference type="EMBL" id="LAA03768.1"/>
    </source>
</evidence>
<dbReference type="Gene3D" id="3.30.920.20">
    <property type="entry name" value="Gas2-like domain"/>
    <property type="match status" value="1"/>
</dbReference>
<dbReference type="InterPro" id="IPR036534">
    <property type="entry name" value="GAR_dom_sf"/>
</dbReference>